<evidence type="ECO:0000256" key="1">
    <source>
        <dbReference type="ARBA" id="ARBA00022729"/>
    </source>
</evidence>
<dbReference type="InterPro" id="IPR005645">
    <property type="entry name" value="FSH-like_dom"/>
</dbReference>
<dbReference type="AlphaFoldDB" id="A0A0N9N2M0"/>
<evidence type="ECO:0000313" key="4">
    <source>
        <dbReference type="EMBL" id="ALG84892.1"/>
    </source>
</evidence>
<dbReference type="RefSeq" id="WP_062392891.1">
    <property type="nucleotide sequence ID" value="NZ_CP011853.1"/>
</dbReference>
<evidence type="ECO:0000256" key="2">
    <source>
        <dbReference type="ARBA" id="ARBA00022801"/>
    </source>
</evidence>
<dbReference type="InterPro" id="IPR050955">
    <property type="entry name" value="Plant_Biomass_Hydrol_Est"/>
</dbReference>
<accession>A0A0N9N2M0</accession>
<dbReference type="Pfam" id="PF03959">
    <property type="entry name" value="FSH1"/>
    <property type="match status" value="1"/>
</dbReference>
<feature type="domain" description="Serine hydrolase" evidence="3">
    <location>
        <begin position="56"/>
        <end position="196"/>
    </location>
</feature>
<proteinExistence type="predicted"/>
<protein>
    <recommendedName>
        <fullName evidence="3">Serine hydrolase domain-containing protein</fullName>
    </recommendedName>
</protein>
<dbReference type="KEGG" id="goq:ACH46_10770"/>
<keyword evidence="1" id="KW-0732">Signal</keyword>
<dbReference type="OrthoDB" id="4553466at2"/>
<sequence length="212" mass="22165">MVGSSDATRPHSWRPGTSPTLLALHGTGGDERSLLPLAERIAPDAAVLAPRGTVREGDLNRHFRRHAEGVLDAENLYAQTDALADFLRSFGADHGVVPGEVIAVGFSNGANIATSLLARHRDLIRAAILIGAMPIPLEVPLAAEALAGLPVAIVNGDVDELVSPADTAALHSLLADAGATVTVLDHRGGHEIPETRLDDLAAFITTSKEPLR</sequence>
<dbReference type="PANTHER" id="PTHR43037">
    <property type="entry name" value="UNNAMED PRODUCT-RELATED"/>
    <property type="match status" value="1"/>
</dbReference>
<dbReference type="EMBL" id="CP011853">
    <property type="protein sequence ID" value="ALG84892.1"/>
    <property type="molecule type" value="Genomic_DNA"/>
</dbReference>
<dbReference type="STRING" id="1136941.ACH46_10770"/>
<dbReference type="SUPFAM" id="SSF53474">
    <property type="entry name" value="alpha/beta-Hydrolases"/>
    <property type="match status" value="1"/>
</dbReference>
<gene>
    <name evidence="4" type="ORF">ACH46_10770</name>
</gene>
<organism evidence="4 5">
    <name type="scientific">Gordonia phthalatica</name>
    <dbReference type="NCBI Taxonomy" id="1136941"/>
    <lineage>
        <taxon>Bacteria</taxon>
        <taxon>Bacillati</taxon>
        <taxon>Actinomycetota</taxon>
        <taxon>Actinomycetes</taxon>
        <taxon>Mycobacteriales</taxon>
        <taxon>Gordoniaceae</taxon>
        <taxon>Gordonia</taxon>
    </lineage>
</organism>
<dbReference type="PATRIC" id="fig|1136941.3.peg.2191"/>
<dbReference type="InterPro" id="IPR029058">
    <property type="entry name" value="AB_hydrolase_fold"/>
</dbReference>
<reference evidence="4 5" key="2">
    <citation type="journal article" date="2017" name="Int. J. Syst. Evol. Microbiol.">
        <title>Gordonia phthalatica sp. nov., a di-n-butyl phthalate-degrading bacterium isolated from activated sludge.</title>
        <authorList>
            <person name="Jin D."/>
            <person name="Kong X."/>
            <person name="Jia M."/>
            <person name="Yu X."/>
            <person name="Wang X."/>
            <person name="Zhuang X."/>
            <person name="Deng Y."/>
            <person name="Bai Z."/>
        </authorList>
    </citation>
    <scope>NUCLEOTIDE SEQUENCE [LARGE SCALE GENOMIC DNA]</scope>
    <source>
        <strain evidence="4 5">QH-11</strain>
    </source>
</reference>
<reference evidence="5" key="1">
    <citation type="submission" date="2015-06" db="EMBL/GenBank/DDBJ databases">
        <title>Complete genome sequence and metabolic analysis of phthalate degradation pathway in Gordonia sp. QH-11.</title>
        <authorList>
            <person name="Jin D."/>
            <person name="Kong X."/>
            <person name="Bai Z."/>
        </authorList>
    </citation>
    <scope>NUCLEOTIDE SEQUENCE [LARGE SCALE GENOMIC DNA]</scope>
    <source>
        <strain evidence="5">QH-11</strain>
    </source>
</reference>
<name>A0A0N9N2M0_9ACTN</name>
<dbReference type="GO" id="GO:0016787">
    <property type="term" value="F:hydrolase activity"/>
    <property type="evidence" value="ECO:0007669"/>
    <property type="project" value="UniProtKB-KW"/>
</dbReference>
<evidence type="ECO:0000259" key="3">
    <source>
        <dbReference type="Pfam" id="PF03959"/>
    </source>
</evidence>
<dbReference type="Gene3D" id="3.40.50.1820">
    <property type="entry name" value="alpha/beta hydrolase"/>
    <property type="match status" value="1"/>
</dbReference>
<dbReference type="PANTHER" id="PTHR43037:SF5">
    <property type="entry name" value="FERULOYL ESTERASE"/>
    <property type="match status" value="1"/>
</dbReference>
<dbReference type="Proteomes" id="UP000063789">
    <property type="component" value="Chromosome"/>
</dbReference>
<evidence type="ECO:0000313" key="5">
    <source>
        <dbReference type="Proteomes" id="UP000063789"/>
    </source>
</evidence>
<keyword evidence="5" id="KW-1185">Reference proteome</keyword>
<keyword evidence="2" id="KW-0378">Hydrolase</keyword>